<dbReference type="EMBL" id="CP026538">
    <property type="protein sequence ID" value="QAZ68453.1"/>
    <property type="molecule type" value="Genomic_DNA"/>
</dbReference>
<dbReference type="KEGG" id="dcb:C3Y92_14950"/>
<dbReference type="Gene3D" id="2.40.30.10">
    <property type="entry name" value="Translation factors"/>
    <property type="match status" value="1"/>
</dbReference>
<dbReference type="GO" id="GO:0019843">
    <property type="term" value="F:rRNA binding"/>
    <property type="evidence" value="ECO:0007669"/>
    <property type="project" value="UniProtKB-UniRule"/>
</dbReference>
<dbReference type="FunFam" id="3.30.160.810:FF:000001">
    <property type="entry name" value="50S ribosomal protein L3"/>
    <property type="match status" value="1"/>
</dbReference>
<comment type="similarity">
    <text evidence="1 7">Belongs to the universal ribosomal protein uL3 family.</text>
</comment>
<comment type="function">
    <text evidence="7">One of the primary rRNA binding proteins, it binds directly near the 3'-end of the 23S rRNA, where it nucleates assembly of the 50S subunit.</text>
</comment>
<name>A0A4P6HMJ8_9BACT</name>
<protein>
    <recommendedName>
        <fullName evidence="6 7">Large ribosomal subunit protein uL3</fullName>
    </recommendedName>
</protein>
<gene>
    <name evidence="7" type="primary">rplC</name>
    <name evidence="9" type="ORF">C3Y92_14950</name>
</gene>
<dbReference type="InterPro" id="IPR009000">
    <property type="entry name" value="Transl_B-barrel_sf"/>
</dbReference>
<feature type="region of interest" description="Disordered" evidence="8">
    <location>
        <begin position="136"/>
        <end position="156"/>
    </location>
</feature>
<evidence type="ECO:0000256" key="7">
    <source>
        <dbReference type="HAMAP-Rule" id="MF_01325"/>
    </source>
</evidence>
<keyword evidence="10" id="KW-1185">Reference proteome</keyword>
<reference evidence="9 10" key="1">
    <citation type="submission" date="2018-02" db="EMBL/GenBank/DDBJ databases">
        <title>Genome sequence of Desulfovibrio carbinolicus DSM 3852.</title>
        <authorList>
            <person name="Wilbanks E."/>
            <person name="Skennerton C.T."/>
            <person name="Orphan V.J."/>
        </authorList>
    </citation>
    <scope>NUCLEOTIDE SEQUENCE [LARGE SCALE GENOMIC DNA]</scope>
    <source>
        <strain evidence="9 10">DSM 3852</strain>
    </source>
</reference>
<evidence type="ECO:0000256" key="5">
    <source>
        <dbReference type="ARBA" id="ARBA00023274"/>
    </source>
</evidence>
<evidence type="ECO:0000256" key="4">
    <source>
        <dbReference type="ARBA" id="ARBA00022980"/>
    </source>
</evidence>
<comment type="subunit">
    <text evidence="7">Part of the 50S ribosomal subunit. Forms a cluster with proteins L14 and L19.</text>
</comment>
<dbReference type="OrthoDB" id="9806135at2"/>
<dbReference type="GO" id="GO:0022625">
    <property type="term" value="C:cytosolic large ribosomal subunit"/>
    <property type="evidence" value="ECO:0007669"/>
    <property type="project" value="TreeGrafter"/>
</dbReference>
<dbReference type="RefSeq" id="WP_129353916.1">
    <property type="nucleotide sequence ID" value="NZ_CP026538.1"/>
</dbReference>
<dbReference type="Proteomes" id="UP000293296">
    <property type="component" value="Chromosome"/>
</dbReference>
<dbReference type="PANTHER" id="PTHR11229:SF16">
    <property type="entry name" value="LARGE RIBOSOMAL SUBUNIT PROTEIN UL3C"/>
    <property type="match status" value="1"/>
</dbReference>
<evidence type="ECO:0000256" key="2">
    <source>
        <dbReference type="ARBA" id="ARBA00022730"/>
    </source>
</evidence>
<dbReference type="NCBIfam" id="TIGR03625">
    <property type="entry name" value="L3_bact"/>
    <property type="match status" value="1"/>
</dbReference>
<dbReference type="PANTHER" id="PTHR11229">
    <property type="entry name" value="50S RIBOSOMAL PROTEIN L3"/>
    <property type="match status" value="1"/>
</dbReference>
<dbReference type="GO" id="GO:0003735">
    <property type="term" value="F:structural constituent of ribosome"/>
    <property type="evidence" value="ECO:0007669"/>
    <property type="project" value="UniProtKB-UniRule"/>
</dbReference>
<keyword evidence="4 7" id="KW-0689">Ribosomal protein</keyword>
<dbReference type="Gene3D" id="3.30.160.810">
    <property type="match status" value="1"/>
</dbReference>
<accession>A0A4P6HMJ8</accession>
<organism evidence="9 10">
    <name type="scientific">Solidesulfovibrio carbinolicus</name>
    <dbReference type="NCBI Taxonomy" id="296842"/>
    <lineage>
        <taxon>Bacteria</taxon>
        <taxon>Pseudomonadati</taxon>
        <taxon>Thermodesulfobacteriota</taxon>
        <taxon>Desulfovibrionia</taxon>
        <taxon>Desulfovibrionales</taxon>
        <taxon>Desulfovibrionaceae</taxon>
        <taxon>Solidesulfovibrio</taxon>
    </lineage>
</organism>
<dbReference type="InterPro" id="IPR019927">
    <property type="entry name" value="Ribosomal_uL3_bac/org-type"/>
</dbReference>
<dbReference type="InterPro" id="IPR000597">
    <property type="entry name" value="Ribosomal_uL3"/>
</dbReference>
<dbReference type="AlphaFoldDB" id="A0A4P6HMJ8"/>
<dbReference type="FunFam" id="2.40.30.10:FF:000004">
    <property type="entry name" value="50S ribosomal protein L3"/>
    <property type="match status" value="1"/>
</dbReference>
<evidence type="ECO:0000313" key="9">
    <source>
        <dbReference type="EMBL" id="QAZ68453.1"/>
    </source>
</evidence>
<keyword evidence="2 7" id="KW-0699">rRNA-binding</keyword>
<evidence type="ECO:0000256" key="8">
    <source>
        <dbReference type="SAM" id="MobiDB-lite"/>
    </source>
</evidence>
<dbReference type="Pfam" id="PF00297">
    <property type="entry name" value="Ribosomal_L3"/>
    <property type="match status" value="1"/>
</dbReference>
<evidence type="ECO:0000256" key="6">
    <source>
        <dbReference type="ARBA" id="ARBA00035243"/>
    </source>
</evidence>
<evidence type="ECO:0000256" key="1">
    <source>
        <dbReference type="ARBA" id="ARBA00006540"/>
    </source>
</evidence>
<dbReference type="SUPFAM" id="SSF50447">
    <property type="entry name" value="Translation proteins"/>
    <property type="match status" value="1"/>
</dbReference>
<evidence type="ECO:0000313" key="10">
    <source>
        <dbReference type="Proteomes" id="UP000293296"/>
    </source>
</evidence>
<keyword evidence="3 7" id="KW-0694">RNA-binding</keyword>
<evidence type="ECO:0000256" key="3">
    <source>
        <dbReference type="ARBA" id="ARBA00022884"/>
    </source>
</evidence>
<dbReference type="GO" id="GO:0006412">
    <property type="term" value="P:translation"/>
    <property type="evidence" value="ECO:0007669"/>
    <property type="project" value="UniProtKB-UniRule"/>
</dbReference>
<sequence length="210" mass="22469">MAATLGILGRKLGMTRVFGDDGSIIPVTVIQAGPCPVTQVKNLEKDGYNAMQIGFDEIPERKANKPEKGHLDKAGRGYFRVLKEIRLDGPVPFEQGMDVTVDIFAPGEIVKVTGTSIGKGFAGVMKRWNFAGLKKTHGTEKAHRSGGSIGNNTEPGKVMKGKKMAGHMGARTVTVPSITVVDVRPEMNLILVKGQIPGPRNGVVVVRKQG</sequence>
<dbReference type="HAMAP" id="MF_01325_B">
    <property type="entry name" value="Ribosomal_uL3_B"/>
    <property type="match status" value="1"/>
</dbReference>
<keyword evidence="5 7" id="KW-0687">Ribonucleoprotein</keyword>
<proteinExistence type="inferred from homology"/>